<dbReference type="InterPro" id="IPR020846">
    <property type="entry name" value="MFS_dom"/>
</dbReference>
<dbReference type="InterPro" id="IPR005162">
    <property type="entry name" value="Retrotrans_gag_dom"/>
</dbReference>
<dbReference type="Pfam" id="PF03732">
    <property type="entry name" value="Retrotrans_gag"/>
    <property type="match status" value="1"/>
</dbReference>
<feature type="transmembrane region" description="Helical" evidence="8">
    <location>
        <begin position="210"/>
        <end position="229"/>
    </location>
</feature>
<evidence type="ECO:0000313" key="11">
    <source>
        <dbReference type="Proteomes" id="UP001140206"/>
    </source>
</evidence>
<dbReference type="InterPro" id="IPR005829">
    <property type="entry name" value="Sugar_transporter_CS"/>
</dbReference>
<keyword evidence="4 8" id="KW-0812">Transmembrane</keyword>
<keyword evidence="7" id="KW-0175">Coiled coil</keyword>
<keyword evidence="6 8" id="KW-0472">Membrane</keyword>
<protein>
    <submittedName>
        <fullName evidence="10">Inositol transporter 2</fullName>
    </submittedName>
</protein>
<organism evidence="10 11">
    <name type="scientific">Rhynchospora pubera</name>
    <dbReference type="NCBI Taxonomy" id="906938"/>
    <lineage>
        <taxon>Eukaryota</taxon>
        <taxon>Viridiplantae</taxon>
        <taxon>Streptophyta</taxon>
        <taxon>Embryophyta</taxon>
        <taxon>Tracheophyta</taxon>
        <taxon>Spermatophyta</taxon>
        <taxon>Magnoliopsida</taxon>
        <taxon>Liliopsida</taxon>
        <taxon>Poales</taxon>
        <taxon>Cyperaceae</taxon>
        <taxon>Cyperoideae</taxon>
        <taxon>Rhynchosporeae</taxon>
        <taxon>Rhynchospora</taxon>
    </lineage>
</organism>
<dbReference type="SUPFAM" id="SSF103473">
    <property type="entry name" value="MFS general substrate transporter"/>
    <property type="match status" value="2"/>
</dbReference>
<evidence type="ECO:0000313" key="10">
    <source>
        <dbReference type="EMBL" id="KAJ4802472.1"/>
    </source>
</evidence>
<dbReference type="GO" id="GO:0016020">
    <property type="term" value="C:membrane"/>
    <property type="evidence" value="ECO:0007669"/>
    <property type="project" value="UniProtKB-SubCell"/>
</dbReference>
<evidence type="ECO:0000256" key="5">
    <source>
        <dbReference type="ARBA" id="ARBA00022989"/>
    </source>
</evidence>
<feature type="transmembrane region" description="Helical" evidence="8">
    <location>
        <begin position="177"/>
        <end position="198"/>
    </location>
</feature>
<feature type="domain" description="Major facilitator superfamily (MFS) profile" evidence="9">
    <location>
        <begin position="53"/>
        <end position="663"/>
    </location>
</feature>
<dbReference type="PANTHER" id="PTHR48020:SF49">
    <property type="entry name" value="SUGAR TRANSPORTER"/>
    <property type="match status" value="1"/>
</dbReference>
<dbReference type="GO" id="GO:0022857">
    <property type="term" value="F:transmembrane transporter activity"/>
    <property type="evidence" value="ECO:0007669"/>
    <property type="project" value="InterPro"/>
</dbReference>
<dbReference type="InterPro" id="IPR050814">
    <property type="entry name" value="Myo-inositol_Transporter"/>
</dbReference>
<dbReference type="EMBL" id="JAMFTS010000001">
    <property type="protein sequence ID" value="KAJ4802472.1"/>
    <property type="molecule type" value="Genomic_DNA"/>
</dbReference>
<dbReference type="PROSITE" id="PS50850">
    <property type="entry name" value="MFS"/>
    <property type="match status" value="1"/>
</dbReference>
<evidence type="ECO:0000259" key="9">
    <source>
        <dbReference type="PROSITE" id="PS50850"/>
    </source>
</evidence>
<dbReference type="PRINTS" id="PR00171">
    <property type="entry name" value="SUGRTRNSPORT"/>
</dbReference>
<comment type="caution">
    <text evidence="10">The sequence shown here is derived from an EMBL/GenBank/DDBJ whole genome shotgun (WGS) entry which is preliminary data.</text>
</comment>
<comment type="subcellular location">
    <subcellularLocation>
        <location evidence="1">Membrane</location>
        <topology evidence="1">Multi-pass membrane protein</topology>
    </subcellularLocation>
</comment>
<dbReference type="Proteomes" id="UP001140206">
    <property type="component" value="Chromosome 1"/>
</dbReference>
<comment type="similarity">
    <text evidence="2">Belongs to the major facilitator superfamily. Sugar transporter (TC 2.A.1.1) family.</text>
</comment>
<evidence type="ECO:0000256" key="6">
    <source>
        <dbReference type="ARBA" id="ARBA00023136"/>
    </source>
</evidence>
<reference evidence="10" key="1">
    <citation type="submission" date="2022-08" db="EMBL/GenBank/DDBJ databases">
        <authorList>
            <person name="Marques A."/>
        </authorList>
    </citation>
    <scope>NUCLEOTIDE SEQUENCE</scope>
    <source>
        <strain evidence="10">RhyPub2mFocal</strain>
        <tissue evidence="10">Leaves</tissue>
    </source>
</reference>
<feature type="transmembrane region" description="Helical" evidence="8">
    <location>
        <begin position="91"/>
        <end position="108"/>
    </location>
</feature>
<dbReference type="PANTHER" id="PTHR48020">
    <property type="entry name" value="PROTON MYO-INOSITOL COTRANSPORTER"/>
    <property type="match status" value="1"/>
</dbReference>
<dbReference type="InterPro" id="IPR005828">
    <property type="entry name" value="MFS_sugar_transport-like"/>
</dbReference>
<keyword evidence="3" id="KW-0813">Transport</keyword>
<feature type="transmembrane region" description="Helical" evidence="8">
    <location>
        <begin position="144"/>
        <end position="165"/>
    </location>
</feature>
<dbReference type="InterPro" id="IPR036259">
    <property type="entry name" value="MFS_trans_sf"/>
</dbReference>
<feature type="transmembrane region" description="Helical" evidence="8">
    <location>
        <begin position="49"/>
        <end position="79"/>
    </location>
</feature>
<evidence type="ECO:0000256" key="1">
    <source>
        <dbReference type="ARBA" id="ARBA00004141"/>
    </source>
</evidence>
<evidence type="ECO:0000256" key="8">
    <source>
        <dbReference type="SAM" id="Phobius"/>
    </source>
</evidence>
<keyword evidence="5 8" id="KW-1133">Transmembrane helix</keyword>
<proteinExistence type="inferred from homology"/>
<keyword evidence="11" id="KW-1185">Reference proteome</keyword>
<feature type="transmembrane region" description="Helical" evidence="8">
    <location>
        <begin position="634"/>
        <end position="655"/>
    </location>
</feature>
<gene>
    <name evidence="10" type="ORF">LUZ62_015038</name>
</gene>
<feature type="transmembrane region" description="Helical" evidence="8">
    <location>
        <begin position="120"/>
        <end position="138"/>
    </location>
</feature>
<evidence type="ECO:0000256" key="4">
    <source>
        <dbReference type="ARBA" id="ARBA00022692"/>
    </source>
</evidence>
<evidence type="ECO:0000256" key="3">
    <source>
        <dbReference type="ARBA" id="ARBA00022448"/>
    </source>
</evidence>
<dbReference type="InterPro" id="IPR003663">
    <property type="entry name" value="Sugar/inositol_transpt"/>
</dbReference>
<feature type="coiled-coil region" evidence="7">
    <location>
        <begin position="13"/>
        <end position="43"/>
    </location>
</feature>
<dbReference type="Gene3D" id="1.20.1250.20">
    <property type="entry name" value="MFS general substrate transporter like domains"/>
    <property type="match status" value="2"/>
</dbReference>
<dbReference type="PROSITE" id="PS00217">
    <property type="entry name" value="SUGAR_TRANSPORT_2"/>
    <property type="match status" value="1"/>
</dbReference>
<dbReference type="Pfam" id="PF00083">
    <property type="entry name" value="Sugar_tr"/>
    <property type="match status" value="2"/>
</dbReference>
<sequence>MANSIQKETEMGFKNKYERLDLLKEEEDEYEDEDLELKCMQRRRSTKKYVYACALFASLNSILLGYDSGVMSGAILYIQKDLNITEFQEEILVGCISVISLIGSLSGGHTSDAIGRKWTMGLGAIVFQSGVIIMTFAPSYSILIIGRLMAGVGMGFCGMISGVYIAEISPAAARGTLTSFIEISINLGILLGYVSNYAFSGLSMHVNWRFMLGVGVLPSVFIGIALFVIPESPRWLVMKNRLEEARAVLVKLSETDIEVEQRMEEIKEAARTSKDCEDKAVLRELLDPSPAVLRMLFAGCGMQIFQMITCIDAQQIADLNSKLANMLTHASLPTFLTTLREELRTDMQQQLNMALSTRPTSSVLGPHPQPTLHADHKLQLHFPRFALGDPTDWIFSVQQYFTYYATPTSDWLLIASMHLDAPAPRWYQGLVEDTHLSSWQEFTTALQHRFGPSVYEDPIGQLSRLTQTGSILDYQSSFEELASRARSFSQEQLQSIFIVGLQPRIRRAVQCHRPRDLHDAFALARLHEAQIAELLDDQMAQSTKLLGPEAPLVAHPQPHLPVHKHITNFGIELAILAVCSNVAFFSVGMGPICWVFSSEIFPLRLRAQASALGLVGGRVTSGLVSMSFLSVSRVISVAGVFFVFAALSAISVLFVKFCIPEMKGKTLEQIEMMFSEEKDSNRGVVELGDAESLISTEGQ</sequence>
<evidence type="ECO:0000256" key="2">
    <source>
        <dbReference type="ARBA" id="ARBA00010992"/>
    </source>
</evidence>
<name>A0AAV8GJ83_9POAL</name>
<accession>A0AAV8GJ83</accession>
<feature type="transmembrane region" description="Helical" evidence="8">
    <location>
        <begin position="573"/>
        <end position="597"/>
    </location>
</feature>
<dbReference type="AlphaFoldDB" id="A0AAV8GJ83"/>
<evidence type="ECO:0000256" key="7">
    <source>
        <dbReference type="SAM" id="Coils"/>
    </source>
</evidence>